<feature type="domain" description="T2SS protein K first SAM-like" evidence="11">
    <location>
        <begin position="100"/>
        <end position="203"/>
    </location>
</feature>
<keyword evidence="3 10" id="KW-0813">Transport</keyword>
<keyword evidence="5 10" id="KW-0997">Cell inner membrane</keyword>
<dbReference type="SUPFAM" id="SSF54523">
    <property type="entry name" value="Pili subunits"/>
    <property type="match status" value="1"/>
</dbReference>
<keyword evidence="8" id="KW-1133">Transmembrane helix</keyword>
<dbReference type="RefSeq" id="WP_171093455.1">
    <property type="nucleotide sequence ID" value="NZ_CP053069.1"/>
</dbReference>
<evidence type="ECO:0000256" key="7">
    <source>
        <dbReference type="ARBA" id="ARBA00022927"/>
    </source>
</evidence>
<dbReference type="InterPro" id="IPR049031">
    <property type="entry name" value="T2SSK_SAM-like_1st"/>
</dbReference>
<dbReference type="InterPro" id="IPR045584">
    <property type="entry name" value="Pilin-like"/>
</dbReference>
<reference evidence="12 13" key="1">
    <citation type="submission" date="2020-04" db="EMBL/GenBank/DDBJ databases">
        <title>Usitatibacter rugosus gen. nov., sp. nov. and Usitatibacter palustris sp. nov., novel members of Usitatibacteraceae fam. nov. within the order Nitrosomonadales isolated from soil.</title>
        <authorList>
            <person name="Huber K.J."/>
            <person name="Neumann-Schaal M."/>
            <person name="Geppert A."/>
            <person name="Luckner M."/>
            <person name="Wanner G."/>
            <person name="Overmann J."/>
        </authorList>
    </citation>
    <scope>NUCLEOTIDE SEQUENCE [LARGE SCALE GENOMIC DNA]</scope>
    <source>
        <strain evidence="12 13">0125_3</strain>
    </source>
</reference>
<name>A0A6M4H1U0_9PROT</name>
<sequence length="308" mass="33067">MKQRGVAAVTALLIVAVAASTAMFMLSQQSALLNQATLVASRAQADLYARAGLDWARGVIAEDGRTASAVDSLGEPWAQPISALPVERALVSGVLFDEQGKYNLNNLVGLDKKASLNDEKIARRLFASLGVNEDLVPAVIDWIDADSDLVGTAGAEDPYYLSLARPYRPSNQPMVQVEELYRIRGFDSATVAKLKPYVTALPARTPVNVNTAAAEVILAIAPEVPAEQVAAFVKSRNALPIKSPQQIFERWAKVPAGALGNDLDVKSGYFIARVQVAQDDVQLASEALIERKANAAGSTAIIWRRPLY</sequence>
<dbReference type="PANTHER" id="PTHR38831">
    <property type="entry name" value="TYPE II SECRETION SYSTEM PROTEIN K"/>
    <property type="match status" value="1"/>
</dbReference>
<dbReference type="GO" id="GO:0005886">
    <property type="term" value="C:plasma membrane"/>
    <property type="evidence" value="ECO:0007669"/>
    <property type="project" value="UniProtKB-SubCell"/>
</dbReference>
<evidence type="ECO:0000256" key="8">
    <source>
        <dbReference type="ARBA" id="ARBA00022989"/>
    </source>
</evidence>
<evidence type="ECO:0000256" key="4">
    <source>
        <dbReference type="ARBA" id="ARBA00022475"/>
    </source>
</evidence>
<evidence type="ECO:0000256" key="9">
    <source>
        <dbReference type="ARBA" id="ARBA00023136"/>
    </source>
</evidence>
<evidence type="ECO:0000313" key="13">
    <source>
        <dbReference type="Proteomes" id="UP000501534"/>
    </source>
</evidence>
<accession>A0A6M4H1U0</accession>
<dbReference type="KEGG" id="uru:DSM104443_02890"/>
<evidence type="ECO:0000256" key="5">
    <source>
        <dbReference type="ARBA" id="ARBA00022519"/>
    </source>
</evidence>
<keyword evidence="4 10" id="KW-1003">Cell membrane</keyword>
<dbReference type="EMBL" id="CP053069">
    <property type="protein sequence ID" value="QJR11807.1"/>
    <property type="molecule type" value="Genomic_DNA"/>
</dbReference>
<keyword evidence="13" id="KW-1185">Reference proteome</keyword>
<keyword evidence="7" id="KW-0653">Protein transport</keyword>
<evidence type="ECO:0000259" key="11">
    <source>
        <dbReference type="Pfam" id="PF21687"/>
    </source>
</evidence>
<dbReference type="Pfam" id="PF21687">
    <property type="entry name" value="T2SSK_1st"/>
    <property type="match status" value="1"/>
</dbReference>
<keyword evidence="9 10" id="KW-0472">Membrane</keyword>
<evidence type="ECO:0000256" key="6">
    <source>
        <dbReference type="ARBA" id="ARBA00022692"/>
    </source>
</evidence>
<evidence type="ECO:0000256" key="10">
    <source>
        <dbReference type="PIRNR" id="PIRNR002786"/>
    </source>
</evidence>
<protein>
    <recommendedName>
        <fullName evidence="10">Type II secretion system protein K</fullName>
    </recommendedName>
</protein>
<keyword evidence="6" id="KW-0812">Transmembrane</keyword>
<dbReference type="InterPro" id="IPR005628">
    <property type="entry name" value="GspK"/>
</dbReference>
<evidence type="ECO:0000256" key="3">
    <source>
        <dbReference type="ARBA" id="ARBA00022448"/>
    </source>
</evidence>
<comment type="similarity">
    <text evidence="2 10">Belongs to the GSP K family.</text>
</comment>
<dbReference type="Gene3D" id="3.30.1300.30">
    <property type="entry name" value="GSPII I/J protein-like"/>
    <property type="match status" value="1"/>
</dbReference>
<dbReference type="AlphaFoldDB" id="A0A6M4H1U0"/>
<evidence type="ECO:0000256" key="1">
    <source>
        <dbReference type="ARBA" id="ARBA00004533"/>
    </source>
</evidence>
<organism evidence="12 13">
    <name type="scientific">Usitatibacter rugosus</name>
    <dbReference type="NCBI Taxonomy" id="2732067"/>
    <lineage>
        <taxon>Bacteria</taxon>
        <taxon>Pseudomonadati</taxon>
        <taxon>Pseudomonadota</taxon>
        <taxon>Betaproteobacteria</taxon>
        <taxon>Nitrosomonadales</taxon>
        <taxon>Usitatibacteraceae</taxon>
        <taxon>Usitatibacter</taxon>
    </lineage>
</organism>
<dbReference type="PIRSF" id="PIRSF002786">
    <property type="entry name" value="XcpX"/>
    <property type="match status" value="1"/>
</dbReference>
<comment type="subcellular location">
    <subcellularLocation>
        <location evidence="1 10">Cell inner membrane</location>
    </subcellularLocation>
</comment>
<dbReference type="SUPFAM" id="SSF158544">
    <property type="entry name" value="GspK insert domain-like"/>
    <property type="match status" value="1"/>
</dbReference>
<dbReference type="InterPro" id="IPR038072">
    <property type="entry name" value="GspK_central_sf"/>
</dbReference>
<dbReference type="NCBIfam" id="NF037980">
    <property type="entry name" value="T2SS_GspK"/>
    <property type="match status" value="1"/>
</dbReference>
<proteinExistence type="inferred from homology"/>
<dbReference type="Gene3D" id="1.10.40.60">
    <property type="entry name" value="EpsJ-like"/>
    <property type="match status" value="2"/>
</dbReference>
<evidence type="ECO:0000313" key="12">
    <source>
        <dbReference type="EMBL" id="QJR11807.1"/>
    </source>
</evidence>
<gene>
    <name evidence="12" type="ORF">DSM104443_02890</name>
</gene>
<dbReference type="PANTHER" id="PTHR38831:SF1">
    <property type="entry name" value="TYPE II SECRETION SYSTEM PROTEIN K-RELATED"/>
    <property type="match status" value="1"/>
</dbReference>
<dbReference type="Proteomes" id="UP000501534">
    <property type="component" value="Chromosome"/>
</dbReference>
<dbReference type="GO" id="GO:0009306">
    <property type="term" value="P:protein secretion"/>
    <property type="evidence" value="ECO:0007669"/>
    <property type="project" value="InterPro"/>
</dbReference>
<evidence type="ECO:0000256" key="2">
    <source>
        <dbReference type="ARBA" id="ARBA00007246"/>
    </source>
</evidence>